<protein>
    <recommendedName>
        <fullName evidence="1">DUF2489 domain-containing protein</fullName>
    </recommendedName>
</protein>
<feature type="domain" description="DUF2489" evidence="1">
    <location>
        <begin position="13"/>
        <end position="146"/>
    </location>
</feature>
<sequence>MSTTAIVIALLIIVALATYAAHLLLTLKRKTQANQQALSERKAKADERRQQILTDIRYIAAAMLEDRCELSEGVMRIGKLFDALSLSEQVMADFPNLFTHYELIRNHPIMEARKELPKQQRMKFDFERMKSEAELEQVILDEAKHIAEFDKPITH</sequence>
<dbReference type="InterPro" id="IPR019617">
    <property type="entry name" value="DUF2489"/>
</dbReference>
<gene>
    <name evidence="2" type="ORF">AWJ07_16760</name>
</gene>
<comment type="caution">
    <text evidence="2">The sequence shown here is derived from an EMBL/GenBank/DDBJ whole genome shotgun (WGS) entry which is preliminary data.</text>
</comment>
<dbReference type="RefSeq" id="WP_059746073.1">
    <property type="nucleotide sequence ID" value="NZ_JBBMQR010000005.1"/>
</dbReference>
<organism evidence="2">
    <name type="scientific">Shewanella frigidimarina</name>
    <dbReference type="NCBI Taxonomy" id="56812"/>
    <lineage>
        <taxon>Bacteria</taxon>
        <taxon>Pseudomonadati</taxon>
        <taxon>Pseudomonadota</taxon>
        <taxon>Gammaproteobacteria</taxon>
        <taxon>Alteromonadales</taxon>
        <taxon>Shewanellaceae</taxon>
        <taxon>Shewanella</taxon>
    </lineage>
</organism>
<accession>A0A119CZP2</accession>
<reference evidence="2 3" key="1">
    <citation type="submission" date="2016-01" db="EMBL/GenBank/DDBJ databases">
        <title>Draft genome of the antarctic isolate Shewanella frigidimarina Ag06-30.</title>
        <authorList>
            <person name="Parmeciano Di Noto G."/>
            <person name="Vazquez S."/>
            <person name="Mac Cormack W."/>
            <person name="Iriarte A."/>
            <person name="Quiroga C."/>
        </authorList>
    </citation>
    <scope>NUCLEOTIDE SEQUENCE [LARGE SCALE GENOMIC DNA]</scope>
    <source>
        <strain evidence="2 3">Ag06-30</strain>
    </source>
</reference>
<dbReference type="EMBL" id="LRDC01000020">
    <property type="protein sequence ID" value="KVX01672.1"/>
    <property type="molecule type" value="Genomic_DNA"/>
</dbReference>
<dbReference type="AlphaFoldDB" id="A0A119CZP2"/>
<proteinExistence type="predicted"/>
<evidence type="ECO:0000313" key="3">
    <source>
        <dbReference type="Proteomes" id="UP000055702"/>
    </source>
</evidence>
<dbReference type="Pfam" id="PF10675">
    <property type="entry name" value="DUF2489"/>
    <property type="match status" value="1"/>
</dbReference>
<dbReference type="Proteomes" id="UP000055702">
    <property type="component" value="Unassembled WGS sequence"/>
</dbReference>
<name>A0A119CZP2_SHEFR</name>
<evidence type="ECO:0000259" key="1">
    <source>
        <dbReference type="Pfam" id="PF10675"/>
    </source>
</evidence>
<evidence type="ECO:0000313" key="2">
    <source>
        <dbReference type="EMBL" id="KVX01672.1"/>
    </source>
</evidence>